<sequence length="276" mass="31894">MTHPIGIFTVVPYFNSLRVPPYQGPPLEYSLNNKWIKEEVQKNKGILPLDFIIEAITQDLKANEFNLEAIHKQYGQDKLDKTYQAYADKEHPELSKLQKYIALLSGNLADLYMSLSKKDQLRYHLDYAPLFRHYQVRLAPDAVANMYQLWSQDQLFVEHELIEIDKGDSFVLKSQSGQTYEADVVINASGFEFNPELIDDANPLLTNLLDKGFLLDKDKRGILVTWPECRAINQRYGKLDTCFFVGPWISNTHYANNNVKALVEKAHEIVTQYMMN</sequence>
<evidence type="ECO:0000313" key="1">
    <source>
        <dbReference type="EMBL" id="GAA0357634.1"/>
    </source>
</evidence>
<dbReference type="Proteomes" id="UP001501166">
    <property type="component" value="Unassembled WGS sequence"/>
</dbReference>
<gene>
    <name evidence="1" type="ORF">GCM10008932_08060</name>
</gene>
<comment type="caution">
    <text evidence="1">The sequence shown here is derived from an EMBL/GenBank/DDBJ whole genome shotgun (WGS) entry which is preliminary data.</text>
</comment>
<dbReference type="InterPro" id="IPR036188">
    <property type="entry name" value="FAD/NAD-bd_sf"/>
</dbReference>
<reference evidence="1 2" key="1">
    <citation type="journal article" date="2019" name="Int. J. Syst. Evol. Microbiol.">
        <title>The Global Catalogue of Microorganisms (GCM) 10K type strain sequencing project: providing services to taxonomists for standard genome sequencing and annotation.</title>
        <authorList>
            <consortium name="The Broad Institute Genomics Platform"/>
            <consortium name="The Broad Institute Genome Sequencing Center for Infectious Disease"/>
            <person name="Wu L."/>
            <person name="Ma J."/>
        </authorList>
    </citation>
    <scope>NUCLEOTIDE SEQUENCE [LARGE SCALE GENOMIC DNA]</scope>
    <source>
        <strain evidence="1 2">JCM 12662</strain>
    </source>
</reference>
<dbReference type="EMBL" id="BAAACW010000049">
    <property type="protein sequence ID" value="GAA0357634.1"/>
    <property type="molecule type" value="Genomic_DNA"/>
</dbReference>
<dbReference type="SUPFAM" id="SSF51905">
    <property type="entry name" value="FAD/NAD(P)-binding domain"/>
    <property type="match status" value="1"/>
</dbReference>
<name>A0ABN0X885_9LACT</name>
<accession>A0ABN0X885</accession>
<evidence type="ECO:0000313" key="2">
    <source>
        <dbReference type="Proteomes" id="UP001501166"/>
    </source>
</evidence>
<protein>
    <submittedName>
        <fullName evidence="1">Uncharacterized protein</fullName>
    </submittedName>
</protein>
<organism evidence="1 2">
    <name type="scientific">Alkalibacterium iburiense</name>
    <dbReference type="NCBI Taxonomy" id="290589"/>
    <lineage>
        <taxon>Bacteria</taxon>
        <taxon>Bacillati</taxon>
        <taxon>Bacillota</taxon>
        <taxon>Bacilli</taxon>
        <taxon>Lactobacillales</taxon>
        <taxon>Carnobacteriaceae</taxon>
        <taxon>Alkalibacterium</taxon>
    </lineage>
</organism>
<keyword evidence="2" id="KW-1185">Reference proteome</keyword>
<proteinExistence type="predicted"/>
<dbReference type="RefSeq" id="WP_343754266.1">
    <property type="nucleotide sequence ID" value="NZ_BAAACW010000049.1"/>
</dbReference>